<sequence length="693" mass="78436">MAKNPMISAYISDAHEKKVLSVIFETYGYTFREVKNLKTAYVSITQQMPHALIFELTEYLNDQINLIRQVTENRRTRQIPIICYGDHADEITLNLIRNSGVKNYYQRPLTTDILKGIISHSHLDGHSVEAQEKYKGELEDNTRIMNRATPPVQRIEIMVKRIGDLLAFPFTIAKVMQVTQSETTGAKDLAKAIEADPVVVSNILKVSNSVAYGRSGRRISSIRDAIVRLGFDETKHIAISLSVMNLFSDEDRSIGFSREHFWFHSLATAIIAAKIARKSGLSPPDTAFIAGLMHDFGIILLDEFFPAYLLYSLEVTNQQGDSFIAVQNALWGMSHIDVVVQLFHSWNLPEEIIETIKYAEHFASYEKKGAPANTHLVQIIGISEVIAKSKAFGRECDEFVSSVPNEILESLKIPVKITESFFQSITDEIDLFSTYLSIKNVVAEYSPEEEISIAFVDSHASLYSPHENYLITQGYRVHLLSTPEECRDFDPPIQCIVLHPRTKEEILHYISHITKQEDPIPMVILHKHSADLPQKDSISYLPESIDLRVFIFAVESLAMGHPFSFIPQEIPKEEYTPIRETRAFQFSAEVIESSMVLMRIGGTAEKENREEIKKIMAMLLKKTRHIAVDFSTAEQVHPAVISLLEKIHSSLSQLGGGILLCIQNKETTLPQEIQQKLTRYESTAELLQKTQGK</sequence>
<evidence type="ECO:0000313" key="2">
    <source>
        <dbReference type="EMBL" id="ERP31961.1"/>
    </source>
</evidence>
<dbReference type="Pfam" id="PF08668">
    <property type="entry name" value="HDOD"/>
    <property type="match status" value="1"/>
</dbReference>
<dbReference type="PANTHER" id="PTHR33525">
    <property type="match status" value="1"/>
</dbReference>
<dbReference type="Gene3D" id="3.40.50.2300">
    <property type="match status" value="1"/>
</dbReference>
<dbReference type="PROSITE" id="PS51833">
    <property type="entry name" value="HDOD"/>
    <property type="match status" value="1"/>
</dbReference>
<name>U7D8Q9_9BACT</name>
<dbReference type="Gene3D" id="1.10.3210.10">
    <property type="entry name" value="Hypothetical protein af1432"/>
    <property type="match status" value="1"/>
</dbReference>
<dbReference type="Proteomes" id="UP000017148">
    <property type="component" value="Unassembled WGS sequence"/>
</dbReference>
<gene>
    <name evidence="2" type="ORF">CALK_1181</name>
</gene>
<dbReference type="AlphaFoldDB" id="U7D8Q9"/>
<dbReference type="SUPFAM" id="SSF52172">
    <property type="entry name" value="CheY-like"/>
    <property type="match status" value="1"/>
</dbReference>
<organism evidence="2 3">
    <name type="scientific">Chitinivibrio alkaliphilus ACht1</name>
    <dbReference type="NCBI Taxonomy" id="1313304"/>
    <lineage>
        <taxon>Bacteria</taxon>
        <taxon>Pseudomonadati</taxon>
        <taxon>Fibrobacterota</taxon>
        <taxon>Chitinivibrionia</taxon>
        <taxon>Chitinivibrionales</taxon>
        <taxon>Chitinivibrionaceae</taxon>
        <taxon>Chitinivibrio</taxon>
    </lineage>
</organism>
<feature type="domain" description="HDOD" evidence="1">
    <location>
        <begin position="165"/>
        <end position="362"/>
    </location>
</feature>
<proteinExistence type="predicted"/>
<reference evidence="2 3" key="1">
    <citation type="journal article" date="2013" name="Environ. Microbiol.">
        <title>Genome analysis of Chitinivibrio alkaliphilus gen. nov., sp. nov., a novel extremely haloalkaliphilic anaerobic chitinolytic bacterium from the candidate phylum Termite Group 3.</title>
        <authorList>
            <person name="Sorokin D.Y."/>
            <person name="Gumerov V.M."/>
            <person name="Rakitin A.L."/>
            <person name="Beletsky A.V."/>
            <person name="Damste J.S."/>
            <person name="Muyzer G."/>
            <person name="Mardanov A.V."/>
            <person name="Ravin N.V."/>
        </authorList>
    </citation>
    <scope>NUCLEOTIDE SEQUENCE [LARGE SCALE GENOMIC DNA]</scope>
    <source>
        <strain evidence="2 3">ACht1</strain>
    </source>
</reference>
<dbReference type="SUPFAM" id="SSF109604">
    <property type="entry name" value="HD-domain/PDEase-like"/>
    <property type="match status" value="1"/>
</dbReference>
<dbReference type="RefSeq" id="WP_022636662.1">
    <property type="nucleotide sequence ID" value="NZ_ASJR01000008.1"/>
</dbReference>
<evidence type="ECO:0000313" key="3">
    <source>
        <dbReference type="Proteomes" id="UP000017148"/>
    </source>
</evidence>
<dbReference type="eggNOG" id="COG1639">
    <property type="taxonomic scope" value="Bacteria"/>
</dbReference>
<protein>
    <submittedName>
        <fullName evidence="2">HDOD domain-containing protein</fullName>
    </submittedName>
</protein>
<dbReference type="EMBL" id="ASJR01000008">
    <property type="protein sequence ID" value="ERP31961.1"/>
    <property type="molecule type" value="Genomic_DNA"/>
</dbReference>
<accession>U7D8Q9</accession>
<dbReference type="OrthoDB" id="9770715at2"/>
<comment type="caution">
    <text evidence="2">The sequence shown here is derived from an EMBL/GenBank/DDBJ whole genome shotgun (WGS) entry which is preliminary data.</text>
</comment>
<dbReference type="SMART" id="SM00471">
    <property type="entry name" value="HDc"/>
    <property type="match status" value="1"/>
</dbReference>
<dbReference type="InterPro" id="IPR052340">
    <property type="entry name" value="RNase_Y/CdgJ"/>
</dbReference>
<dbReference type="InterPro" id="IPR013976">
    <property type="entry name" value="HDOD"/>
</dbReference>
<dbReference type="STRING" id="1313304.CALK_1181"/>
<dbReference type="PANTHER" id="PTHR33525:SF3">
    <property type="entry name" value="RIBONUCLEASE Y"/>
    <property type="match status" value="1"/>
</dbReference>
<keyword evidence="3" id="KW-1185">Reference proteome</keyword>
<dbReference type="InterPro" id="IPR011006">
    <property type="entry name" value="CheY-like_superfamily"/>
</dbReference>
<dbReference type="InterPro" id="IPR003607">
    <property type="entry name" value="HD/PDEase_dom"/>
</dbReference>
<evidence type="ECO:0000259" key="1">
    <source>
        <dbReference type="PROSITE" id="PS51833"/>
    </source>
</evidence>